<evidence type="ECO:0000313" key="1">
    <source>
        <dbReference type="EMBL" id="KYO32278.1"/>
    </source>
</evidence>
<dbReference type="Gene3D" id="2.60.40.10">
    <property type="entry name" value="Immunoglobulins"/>
    <property type="match status" value="3"/>
</dbReference>
<dbReference type="InterPro" id="IPR050150">
    <property type="entry name" value="IgV_Light_Chain"/>
</dbReference>
<reference evidence="1 2" key="1">
    <citation type="journal article" date="2012" name="Genome Biol.">
        <title>Sequencing three crocodilian genomes to illuminate the evolution of archosaurs and amniotes.</title>
        <authorList>
            <person name="St John J.A."/>
            <person name="Braun E.L."/>
            <person name="Isberg S.R."/>
            <person name="Miles L.G."/>
            <person name="Chong A.Y."/>
            <person name="Gongora J."/>
            <person name="Dalzell P."/>
            <person name="Moran C."/>
            <person name="Bed'hom B."/>
            <person name="Abzhanov A."/>
            <person name="Burgess S.C."/>
            <person name="Cooksey A.M."/>
            <person name="Castoe T.A."/>
            <person name="Crawford N.G."/>
            <person name="Densmore L.D."/>
            <person name="Drew J.C."/>
            <person name="Edwards S.V."/>
            <person name="Faircloth B.C."/>
            <person name="Fujita M.K."/>
            <person name="Greenwold M.J."/>
            <person name="Hoffmann F.G."/>
            <person name="Howard J.M."/>
            <person name="Iguchi T."/>
            <person name="Janes D.E."/>
            <person name="Khan S.Y."/>
            <person name="Kohno S."/>
            <person name="de Koning A.J."/>
            <person name="Lance S.L."/>
            <person name="McCarthy F.M."/>
            <person name="McCormack J.E."/>
            <person name="Merchant M.E."/>
            <person name="Peterson D.G."/>
            <person name="Pollock D.D."/>
            <person name="Pourmand N."/>
            <person name="Raney B.J."/>
            <person name="Roessler K.A."/>
            <person name="Sanford J.R."/>
            <person name="Sawyer R.H."/>
            <person name="Schmidt C.J."/>
            <person name="Triplett E.W."/>
            <person name="Tuberville T.D."/>
            <person name="Venegas-Anaya M."/>
            <person name="Howard J.T."/>
            <person name="Jarvis E.D."/>
            <person name="Guillette L.J.Jr."/>
            <person name="Glenn T.C."/>
            <person name="Green R.E."/>
            <person name="Ray D.A."/>
        </authorList>
    </citation>
    <scope>NUCLEOTIDE SEQUENCE [LARGE SCALE GENOMIC DNA]</scope>
    <source>
        <strain evidence="1">KSC_2009_1</strain>
    </source>
</reference>
<name>A0A151N667_ALLMI</name>
<keyword evidence="2" id="KW-1185">Reference proteome</keyword>
<dbReference type="AlphaFoldDB" id="A0A151N667"/>
<proteinExistence type="predicted"/>
<evidence type="ECO:0000313" key="2">
    <source>
        <dbReference type="Proteomes" id="UP000050525"/>
    </source>
</evidence>
<dbReference type="InterPro" id="IPR036179">
    <property type="entry name" value="Ig-like_dom_sf"/>
</dbReference>
<dbReference type="PANTHER" id="PTHR23267">
    <property type="entry name" value="IMMUNOGLOBULIN LIGHT CHAIN"/>
    <property type="match status" value="1"/>
</dbReference>
<sequence length="238" mass="24632">MCCSGCLAQTALTQPPSVSVSPGQTATLTCTGSSIGSLAQYMMTQSPLVSISPGQTAKLICTGRNVGSYSPATGFLEEAELVWISTMALAPLLLVLLMCCSGCLAQTTLTQPRSVSVSPGQTAAIICMGSSFGSYGASWYQQKPGSVPLLVIGKKEVQSSPLRACQIGECGSLAQYVMTQSPSVSVSPGQTAKLTCTGRNVGGYSVCLAACLGETDTEGDCVITYWAREPEEKNNLSL</sequence>
<gene>
    <name evidence="1" type="ORF">Y1Q_0011147</name>
</gene>
<accession>A0A151N667</accession>
<dbReference type="EMBL" id="AKHW03003980">
    <property type="protein sequence ID" value="KYO32278.1"/>
    <property type="molecule type" value="Genomic_DNA"/>
</dbReference>
<dbReference type="Proteomes" id="UP000050525">
    <property type="component" value="Unassembled WGS sequence"/>
</dbReference>
<dbReference type="SUPFAM" id="SSF48726">
    <property type="entry name" value="Immunoglobulin"/>
    <property type="match status" value="2"/>
</dbReference>
<evidence type="ECO:0008006" key="3">
    <source>
        <dbReference type="Google" id="ProtNLM"/>
    </source>
</evidence>
<organism evidence="1 2">
    <name type="scientific">Alligator mississippiensis</name>
    <name type="common">American alligator</name>
    <dbReference type="NCBI Taxonomy" id="8496"/>
    <lineage>
        <taxon>Eukaryota</taxon>
        <taxon>Metazoa</taxon>
        <taxon>Chordata</taxon>
        <taxon>Craniata</taxon>
        <taxon>Vertebrata</taxon>
        <taxon>Euteleostomi</taxon>
        <taxon>Archelosauria</taxon>
        <taxon>Archosauria</taxon>
        <taxon>Crocodylia</taxon>
        <taxon>Alligatoridae</taxon>
        <taxon>Alligatorinae</taxon>
        <taxon>Alligator</taxon>
    </lineage>
</organism>
<protein>
    <recommendedName>
        <fullName evidence="3">Ig-like domain-containing protein</fullName>
    </recommendedName>
</protein>
<dbReference type="InterPro" id="IPR013783">
    <property type="entry name" value="Ig-like_fold"/>
</dbReference>
<comment type="caution">
    <text evidence="1">The sequence shown here is derived from an EMBL/GenBank/DDBJ whole genome shotgun (WGS) entry which is preliminary data.</text>
</comment>